<gene>
    <name evidence="1" type="ORF">Afe05nite_28180</name>
</gene>
<dbReference type="AlphaFoldDB" id="A0A919J123"/>
<proteinExistence type="predicted"/>
<accession>A0A919J123</accession>
<name>A0A919J123_9ACTN</name>
<keyword evidence="2" id="KW-1185">Reference proteome</keyword>
<dbReference type="Proteomes" id="UP000598174">
    <property type="component" value="Unassembled WGS sequence"/>
</dbReference>
<protein>
    <submittedName>
        <fullName evidence="1">Uncharacterized protein</fullName>
    </submittedName>
</protein>
<dbReference type="EMBL" id="BOMM01000022">
    <property type="protein sequence ID" value="GIE10978.1"/>
    <property type="molecule type" value="Genomic_DNA"/>
</dbReference>
<evidence type="ECO:0000313" key="1">
    <source>
        <dbReference type="EMBL" id="GIE10978.1"/>
    </source>
</evidence>
<evidence type="ECO:0000313" key="2">
    <source>
        <dbReference type="Proteomes" id="UP000598174"/>
    </source>
</evidence>
<sequence>MCAFVSYTNATGDGVGTHYAVGGAQRITTQNVTVQDVKGEIHIVGDGNGIAVTAVSGTTGKVAIELGGAVRKGAGNSSGKDQAATIDGVLGWSGRSRSSLFAALADLEACRDVDGATEALRAVADGRARQVDALAGVDVSALSGGGAIRDTLVRALKFSWQADRAFVRWGESGCAKDGN</sequence>
<comment type="caution">
    <text evidence="1">The sequence shown here is derived from an EMBL/GenBank/DDBJ whole genome shotgun (WGS) entry which is preliminary data.</text>
</comment>
<organism evidence="1 2">
    <name type="scientific">Paractinoplanes ferrugineus</name>
    <dbReference type="NCBI Taxonomy" id="113564"/>
    <lineage>
        <taxon>Bacteria</taxon>
        <taxon>Bacillati</taxon>
        <taxon>Actinomycetota</taxon>
        <taxon>Actinomycetes</taxon>
        <taxon>Micromonosporales</taxon>
        <taxon>Micromonosporaceae</taxon>
        <taxon>Paractinoplanes</taxon>
    </lineage>
</organism>
<reference evidence="1" key="1">
    <citation type="submission" date="2021-01" db="EMBL/GenBank/DDBJ databases">
        <title>Whole genome shotgun sequence of Actinoplanes ferrugineus NBRC 15555.</title>
        <authorList>
            <person name="Komaki H."/>
            <person name="Tamura T."/>
        </authorList>
    </citation>
    <scope>NUCLEOTIDE SEQUENCE</scope>
    <source>
        <strain evidence="1">NBRC 15555</strain>
    </source>
</reference>